<protein>
    <submittedName>
        <fullName evidence="1">Uncharacterized protein</fullName>
    </submittedName>
</protein>
<dbReference type="HOGENOM" id="CLU_109948_0_0_1"/>
<dbReference type="InterPro" id="IPR011990">
    <property type="entry name" value="TPR-like_helical_dom_sf"/>
</dbReference>
<dbReference type="InParanoid" id="G0MVJ7"/>
<dbReference type="STRING" id="135651.G0MVJ7"/>
<dbReference type="EMBL" id="GL379814">
    <property type="protein sequence ID" value="EGT44869.1"/>
    <property type="molecule type" value="Genomic_DNA"/>
</dbReference>
<keyword evidence="2" id="KW-1185">Reference proteome</keyword>
<dbReference type="PANTHER" id="PTHR12197">
    <property type="entry name" value="HISTONE-LYSINE N-METHYLTRANSFERASE SMYD"/>
    <property type="match status" value="1"/>
</dbReference>
<dbReference type="PANTHER" id="PTHR12197:SF251">
    <property type="entry name" value="EG:BACR7C10.4 PROTEIN"/>
    <property type="match status" value="1"/>
</dbReference>
<evidence type="ECO:0000313" key="1">
    <source>
        <dbReference type="EMBL" id="EGT44869.1"/>
    </source>
</evidence>
<proteinExistence type="predicted"/>
<dbReference type="eggNOG" id="KOG2084">
    <property type="taxonomic scope" value="Eukaryota"/>
</dbReference>
<dbReference type="AlphaFoldDB" id="G0MVJ7"/>
<dbReference type="InterPro" id="IPR046341">
    <property type="entry name" value="SET_dom_sf"/>
</dbReference>
<dbReference type="Proteomes" id="UP000008068">
    <property type="component" value="Unassembled WGS sequence"/>
</dbReference>
<gene>
    <name evidence="1" type="ORF">CAEBREN_32024</name>
</gene>
<sequence>MIYRKVSINSFGVTNSFGYGIGVAICIKLSAVNHSCKPLTRVCFRLVYLLETRPVLFSFFRKRIAILAPVGDRMPATLEGACHSYIDELMPKSMRQSLLKKKYHFDCKCEGCMDDERNALMEAYSCGNCVLGWVRNTEDSRCGACGWQITRDHYELCRTAEESAIAAKPKLYNTTIASATRKHLGERLLELFENTLHDSNVHRMPVLRSLFETSLEERE</sequence>
<dbReference type="GO" id="GO:0005634">
    <property type="term" value="C:nucleus"/>
    <property type="evidence" value="ECO:0007669"/>
    <property type="project" value="TreeGrafter"/>
</dbReference>
<reference evidence="2" key="1">
    <citation type="submission" date="2011-07" db="EMBL/GenBank/DDBJ databases">
        <authorList>
            <consortium name="Caenorhabditis brenneri Sequencing and Analysis Consortium"/>
            <person name="Wilson R.K."/>
        </authorList>
    </citation>
    <scope>NUCLEOTIDE SEQUENCE [LARGE SCALE GENOMIC DNA]</scope>
    <source>
        <strain evidence="2">PB2801</strain>
    </source>
</reference>
<organism evidence="2">
    <name type="scientific">Caenorhabditis brenneri</name>
    <name type="common">Nematode worm</name>
    <dbReference type="NCBI Taxonomy" id="135651"/>
    <lineage>
        <taxon>Eukaryota</taxon>
        <taxon>Metazoa</taxon>
        <taxon>Ecdysozoa</taxon>
        <taxon>Nematoda</taxon>
        <taxon>Chromadorea</taxon>
        <taxon>Rhabditida</taxon>
        <taxon>Rhabditina</taxon>
        <taxon>Rhabditomorpha</taxon>
        <taxon>Rhabditoidea</taxon>
        <taxon>Rhabditidae</taxon>
        <taxon>Peloderinae</taxon>
        <taxon>Caenorhabditis</taxon>
    </lineage>
</organism>
<dbReference type="OrthoDB" id="265717at2759"/>
<dbReference type="Gene3D" id="2.170.270.10">
    <property type="entry name" value="SET domain"/>
    <property type="match status" value="1"/>
</dbReference>
<dbReference type="InterPro" id="IPR050869">
    <property type="entry name" value="H3K4_H4K5_MeTrfase"/>
</dbReference>
<evidence type="ECO:0000313" key="2">
    <source>
        <dbReference type="Proteomes" id="UP000008068"/>
    </source>
</evidence>
<dbReference type="Gene3D" id="1.25.40.10">
    <property type="entry name" value="Tetratricopeptide repeat domain"/>
    <property type="match status" value="1"/>
</dbReference>
<accession>G0MVJ7</accession>
<name>G0MVJ7_CAEBE</name>